<gene>
    <name evidence="2" type="ORF">ACFQS8_09110</name>
</gene>
<comment type="caution">
    <text evidence="2">The sequence shown here is derived from an EMBL/GenBank/DDBJ whole genome shotgun (WGS) entry which is preliminary data.</text>
</comment>
<evidence type="ECO:0000313" key="2">
    <source>
        <dbReference type="EMBL" id="MFC7291771.1"/>
    </source>
</evidence>
<evidence type="ECO:0000313" key="3">
    <source>
        <dbReference type="Proteomes" id="UP001596492"/>
    </source>
</evidence>
<sequence>MKKYLVSIALLSSVSATAFAEEANQGWSGEGQLSAGQTSGNTDTRDIGFGLKLAKESGKWTYAGEASADYGEIDGVESKNRIFAAANVDRLITDRMFGFGKISHERDEFTGFDSRTFAGVGLGYHVFDGDRTKWTVRGGPGVKYDEVKAIVVEGQPTIPADSETSFSVFAGSDFSHAINEMVTFSNLTSVVYAEESTQLVNTAAVTSKFSDKLSGRVSYEVRHDTNPPAGFEETDSATRLSLVYGF</sequence>
<name>A0ABW2IKU3_9PROT</name>
<dbReference type="Proteomes" id="UP001596492">
    <property type="component" value="Unassembled WGS sequence"/>
</dbReference>
<proteinExistence type="predicted"/>
<organism evidence="2 3">
    <name type="scientific">Hirschia litorea</name>
    <dbReference type="NCBI Taxonomy" id="1199156"/>
    <lineage>
        <taxon>Bacteria</taxon>
        <taxon>Pseudomonadati</taxon>
        <taxon>Pseudomonadota</taxon>
        <taxon>Alphaproteobacteria</taxon>
        <taxon>Hyphomonadales</taxon>
        <taxon>Hyphomonadaceae</taxon>
        <taxon>Hirschia</taxon>
    </lineage>
</organism>
<dbReference type="EMBL" id="JBHTBR010000005">
    <property type="protein sequence ID" value="MFC7291771.1"/>
    <property type="molecule type" value="Genomic_DNA"/>
</dbReference>
<reference evidence="3" key="1">
    <citation type="journal article" date="2019" name="Int. J. Syst. Evol. Microbiol.">
        <title>The Global Catalogue of Microorganisms (GCM) 10K type strain sequencing project: providing services to taxonomists for standard genome sequencing and annotation.</title>
        <authorList>
            <consortium name="The Broad Institute Genomics Platform"/>
            <consortium name="The Broad Institute Genome Sequencing Center for Infectious Disease"/>
            <person name="Wu L."/>
            <person name="Ma J."/>
        </authorList>
    </citation>
    <scope>NUCLEOTIDE SEQUENCE [LARGE SCALE GENOMIC DNA]</scope>
    <source>
        <strain evidence="3">CCUG 51308</strain>
    </source>
</reference>
<feature type="chain" id="PRO_5046675321" evidence="1">
    <location>
        <begin position="21"/>
        <end position="246"/>
    </location>
</feature>
<protein>
    <submittedName>
        <fullName evidence="2">YdiY family protein</fullName>
    </submittedName>
</protein>
<dbReference type="InterPro" id="IPR007433">
    <property type="entry name" value="DUF481"/>
</dbReference>
<feature type="signal peptide" evidence="1">
    <location>
        <begin position="1"/>
        <end position="20"/>
    </location>
</feature>
<dbReference type="RefSeq" id="WP_382167013.1">
    <property type="nucleotide sequence ID" value="NZ_JBHTBR010000005.1"/>
</dbReference>
<accession>A0ABW2IKU3</accession>
<dbReference type="Pfam" id="PF04338">
    <property type="entry name" value="DUF481"/>
    <property type="match status" value="1"/>
</dbReference>
<evidence type="ECO:0000256" key="1">
    <source>
        <dbReference type="SAM" id="SignalP"/>
    </source>
</evidence>
<keyword evidence="3" id="KW-1185">Reference proteome</keyword>
<keyword evidence="1" id="KW-0732">Signal</keyword>